<evidence type="ECO:0000256" key="10">
    <source>
        <dbReference type="ARBA" id="ARBA00022917"/>
    </source>
</evidence>
<dbReference type="GO" id="GO:0003743">
    <property type="term" value="F:translation initiation factor activity"/>
    <property type="evidence" value="ECO:0007669"/>
    <property type="project" value="UniProtKB-KW"/>
</dbReference>
<comment type="similarity">
    <text evidence="13">Belongs to the DExH box helicase family.</text>
</comment>
<reference evidence="19" key="1">
    <citation type="submission" date="2021-01" db="EMBL/GenBank/DDBJ databases">
        <authorList>
            <person name="Corre E."/>
            <person name="Pelletier E."/>
            <person name="Niang G."/>
            <person name="Scheremetjew M."/>
            <person name="Finn R."/>
            <person name="Kale V."/>
            <person name="Holt S."/>
            <person name="Cochrane G."/>
            <person name="Meng A."/>
            <person name="Brown T."/>
            <person name="Cohen L."/>
        </authorList>
    </citation>
    <scope>NUCLEOTIDE SEQUENCE</scope>
    <source>
        <strain evidence="19">Clade-D-RCC2572</strain>
    </source>
</reference>
<dbReference type="SMART" id="SM00591">
    <property type="entry name" value="RWD"/>
    <property type="match status" value="1"/>
</dbReference>
<feature type="region of interest" description="Disordered" evidence="14">
    <location>
        <begin position="631"/>
        <end position="657"/>
    </location>
</feature>
<dbReference type="PROSITE" id="PS50030">
    <property type="entry name" value="UBA"/>
    <property type="match status" value="1"/>
</dbReference>
<keyword evidence="11" id="KW-0175">Coiled coil</keyword>
<keyword evidence="9" id="KW-0694">RNA-binding</keyword>
<dbReference type="GO" id="GO:0005634">
    <property type="term" value="C:nucleus"/>
    <property type="evidence" value="ECO:0007669"/>
    <property type="project" value="TreeGrafter"/>
</dbReference>
<dbReference type="InterPro" id="IPR011545">
    <property type="entry name" value="DEAD/DEAH_box_helicase_dom"/>
</dbReference>
<dbReference type="GO" id="GO:0003723">
    <property type="term" value="F:RNA binding"/>
    <property type="evidence" value="ECO:0007669"/>
    <property type="project" value="UniProtKB-KW"/>
</dbReference>
<keyword evidence="4" id="KW-0396">Initiation factor</keyword>
<feature type="compositionally biased region" description="Basic residues" evidence="14">
    <location>
        <begin position="10"/>
        <end position="21"/>
    </location>
</feature>
<dbReference type="PROSITE" id="PS50908">
    <property type="entry name" value="RWD"/>
    <property type="match status" value="1"/>
</dbReference>
<dbReference type="Pfam" id="PF00271">
    <property type="entry name" value="Helicase_C"/>
    <property type="match status" value="1"/>
</dbReference>
<dbReference type="Pfam" id="PF21010">
    <property type="entry name" value="HA2_C"/>
    <property type="match status" value="1"/>
</dbReference>
<evidence type="ECO:0000259" key="18">
    <source>
        <dbReference type="PROSITE" id="PS51194"/>
    </source>
</evidence>
<keyword evidence="7" id="KW-0347">Helicase</keyword>
<dbReference type="InterPro" id="IPR011709">
    <property type="entry name" value="DEAD-box_helicase_OB_fold"/>
</dbReference>
<keyword evidence="5" id="KW-0547">Nucleotide-binding</keyword>
<evidence type="ECO:0000256" key="8">
    <source>
        <dbReference type="ARBA" id="ARBA00022840"/>
    </source>
</evidence>
<feature type="domain" description="Helicase ATP-binding" evidence="17">
    <location>
        <begin position="753"/>
        <end position="920"/>
    </location>
</feature>
<dbReference type="PROSITE" id="PS51194">
    <property type="entry name" value="HELICASE_CTER"/>
    <property type="match status" value="1"/>
</dbReference>
<dbReference type="InterPro" id="IPR007502">
    <property type="entry name" value="Helicase-assoc_dom"/>
</dbReference>
<feature type="region of interest" description="Disordered" evidence="14">
    <location>
        <begin position="585"/>
        <end position="618"/>
    </location>
</feature>
<dbReference type="Gene3D" id="1.20.120.1080">
    <property type="match status" value="1"/>
</dbReference>
<dbReference type="SUPFAM" id="SSF52540">
    <property type="entry name" value="P-loop containing nucleoside triphosphate hydrolases"/>
    <property type="match status" value="1"/>
</dbReference>
<dbReference type="PANTHER" id="PTHR18934:SF237">
    <property type="entry name" value="ATP-DEPENDENT DNA_RNA HELICASE DHX36"/>
    <property type="match status" value="1"/>
</dbReference>
<evidence type="ECO:0000313" key="19">
    <source>
        <dbReference type="EMBL" id="CAD8586481.1"/>
    </source>
</evidence>
<dbReference type="Pfam" id="PF07717">
    <property type="entry name" value="OB_NTP_bind"/>
    <property type="match status" value="1"/>
</dbReference>
<dbReference type="InterPro" id="IPR048333">
    <property type="entry name" value="HA2_WH"/>
</dbReference>
<dbReference type="InterPro" id="IPR027417">
    <property type="entry name" value="P-loop_NTPase"/>
</dbReference>
<feature type="region of interest" description="Disordered" evidence="14">
    <location>
        <begin position="66"/>
        <end position="86"/>
    </location>
</feature>
<evidence type="ECO:0000256" key="12">
    <source>
        <dbReference type="ARBA" id="ARBA00047984"/>
    </source>
</evidence>
<keyword evidence="3" id="KW-0963">Cytoplasm</keyword>
<organism evidence="19">
    <name type="scientific">Ostreococcus mediterraneus</name>
    <dbReference type="NCBI Taxonomy" id="1486918"/>
    <lineage>
        <taxon>Eukaryota</taxon>
        <taxon>Viridiplantae</taxon>
        <taxon>Chlorophyta</taxon>
        <taxon>Mamiellophyceae</taxon>
        <taxon>Mamiellales</taxon>
        <taxon>Bathycoccaceae</taxon>
        <taxon>Ostreococcus</taxon>
    </lineage>
</organism>
<feature type="compositionally biased region" description="Low complexity" evidence="14">
    <location>
        <begin position="22"/>
        <end position="36"/>
    </location>
</feature>
<dbReference type="GO" id="GO:0016787">
    <property type="term" value="F:hydrolase activity"/>
    <property type="evidence" value="ECO:0007669"/>
    <property type="project" value="UniProtKB-KW"/>
</dbReference>
<dbReference type="CDD" id="cd17917">
    <property type="entry name" value="DEXHc_RHA-like"/>
    <property type="match status" value="1"/>
</dbReference>
<dbReference type="InterPro" id="IPR059023">
    <property type="entry name" value="RNA_hel_CTD"/>
</dbReference>
<evidence type="ECO:0000259" key="17">
    <source>
        <dbReference type="PROSITE" id="PS51192"/>
    </source>
</evidence>
<dbReference type="InterPro" id="IPR001650">
    <property type="entry name" value="Helicase_C-like"/>
</dbReference>
<comment type="catalytic activity">
    <reaction evidence="12">
        <text>ATP + H2O = ADP + phosphate + H(+)</text>
        <dbReference type="Rhea" id="RHEA:13065"/>
        <dbReference type="ChEBI" id="CHEBI:15377"/>
        <dbReference type="ChEBI" id="CHEBI:15378"/>
        <dbReference type="ChEBI" id="CHEBI:30616"/>
        <dbReference type="ChEBI" id="CHEBI:43474"/>
        <dbReference type="ChEBI" id="CHEBI:456216"/>
        <dbReference type="EC" id="3.6.4.13"/>
    </reaction>
</comment>
<keyword evidence="10" id="KW-0648">Protein biosynthesis</keyword>
<dbReference type="PROSITE" id="PS51192">
    <property type="entry name" value="HELICASE_ATP_BIND_1"/>
    <property type="match status" value="1"/>
</dbReference>
<name>A0A7S0KMF8_9CHLO</name>
<evidence type="ECO:0000256" key="2">
    <source>
        <dbReference type="ARBA" id="ARBA00012552"/>
    </source>
</evidence>
<dbReference type="SMART" id="SM00487">
    <property type="entry name" value="DEXDc"/>
    <property type="match status" value="1"/>
</dbReference>
<proteinExistence type="inferred from homology"/>
<dbReference type="PANTHER" id="PTHR18934">
    <property type="entry name" value="ATP-DEPENDENT RNA HELICASE"/>
    <property type="match status" value="1"/>
</dbReference>
<evidence type="ECO:0000256" key="11">
    <source>
        <dbReference type="ARBA" id="ARBA00023054"/>
    </source>
</evidence>
<evidence type="ECO:0000256" key="13">
    <source>
        <dbReference type="ARBA" id="ARBA00060772"/>
    </source>
</evidence>
<dbReference type="InterPro" id="IPR014001">
    <property type="entry name" value="Helicase_ATP-bd"/>
</dbReference>
<dbReference type="SMART" id="SM00847">
    <property type="entry name" value="HA2"/>
    <property type="match status" value="1"/>
</dbReference>
<dbReference type="Gene3D" id="3.40.50.300">
    <property type="entry name" value="P-loop containing nucleotide triphosphate hydrolases"/>
    <property type="match status" value="2"/>
</dbReference>
<feature type="domain" description="Helicase C-terminal" evidence="18">
    <location>
        <begin position="1027"/>
        <end position="1200"/>
    </location>
</feature>
<feature type="domain" description="RWD" evidence="16">
    <location>
        <begin position="402"/>
        <end position="507"/>
    </location>
</feature>
<dbReference type="InterPro" id="IPR015940">
    <property type="entry name" value="UBA"/>
</dbReference>
<dbReference type="SMART" id="SM00490">
    <property type="entry name" value="HELICc"/>
    <property type="match status" value="1"/>
</dbReference>
<dbReference type="FunFam" id="1.20.120.1080:FF:000002">
    <property type="entry name" value="Putative ATP-dependent RNA helicase DHX36"/>
    <property type="match status" value="1"/>
</dbReference>
<dbReference type="Pfam" id="PF26026">
    <property type="entry name" value="RNA_hel_CTD"/>
    <property type="match status" value="1"/>
</dbReference>
<evidence type="ECO:0000256" key="9">
    <source>
        <dbReference type="ARBA" id="ARBA00022884"/>
    </source>
</evidence>
<feature type="region of interest" description="Disordered" evidence="14">
    <location>
        <begin position="1"/>
        <end position="36"/>
    </location>
</feature>
<feature type="domain" description="UBA" evidence="15">
    <location>
        <begin position="335"/>
        <end position="376"/>
    </location>
</feature>
<keyword evidence="8" id="KW-0067">ATP-binding</keyword>
<dbReference type="Pfam" id="PF00270">
    <property type="entry name" value="DEAD"/>
    <property type="match status" value="1"/>
</dbReference>
<dbReference type="CDD" id="cd18791">
    <property type="entry name" value="SF2_C_RHA"/>
    <property type="match status" value="1"/>
</dbReference>
<gene>
    <name evidence="19" type="ORF">OMED0929_LOCUS5966</name>
</gene>
<dbReference type="InterPro" id="IPR016135">
    <property type="entry name" value="UBQ-conjugating_enzyme/RWD"/>
</dbReference>
<keyword evidence="6" id="KW-0378">Hydrolase</keyword>
<dbReference type="Gene3D" id="3.10.110.10">
    <property type="entry name" value="Ubiquitin Conjugating Enzyme"/>
    <property type="match status" value="1"/>
</dbReference>
<evidence type="ECO:0000256" key="7">
    <source>
        <dbReference type="ARBA" id="ARBA00022806"/>
    </source>
</evidence>
<dbReference type="Pfam" id="PF04408">
    <property type="entry name" value="WHD_HA2"/>
    <property type="match status" value="1"/>
</dbReference>
<dbReference type="InterPro" id="IPR002464">
    <property type="entry name" value="DNA/RNA_helicase_DEAH_CS"/>
</dbReference>
<evidence type="ECO:0000259" key="15">
    <source>
        <dbReference type="PROSITE" id="PS50030"/>
    </source>
</evidence>
<dbReference type="EMBL" id="HBEW01007060">
    <property type="protein sequence ID" value="CAD8586481.1"/>
    <property type="molecule type" value="Transcribed_RNA"/>
</dbReference>
<feature type="compositionally biased region" description="Basic and acidic residues" evidence="14">
    <location>
        <begin position="606"/>
        <end position="618"/>
    </location>
</feature>
<dbReference type="EC" id="3.6.4.13" evidence="2"/>
<dbReference type="GO" id="GO:0005524">
    <property type="term" value="F:ATP binding"/>
    <property type="evidence" value="ECO:0007669"/>
    <property type="project" value="UniProtKB-KW"/>
</dbReference>
<accession>A0A7S0KMF8</accession>
<dbReference type="Pfam" id="PF05773">
    <property type="entry name" value="RWD"/>
    <property type="match status" value="1"/>
</dbReference>
<protein>
    <recommendedName>
        <fullName evidence="2">RNA helicase</fullName>
        <ecNumber evidence="2">3.6.4.13</ecNumber>
    </recommendedName>
</protein>
<evidence type="ECO:0000256" key="6">
    <source>
        <dbReference type="ARBA" id="ARBA00022801"/>
    </source>
</evidence>
<evidence type="ECO:0000256" key="3">
    <source>
        <dbReference type="ARBA" id="ARBA00022490"/>
    </source>
</evidence>
<dbReference type="FunFam" id="3.40.50.300:FF:000500">
    <property type="entry name" value="ATP-dependent RNA helicase DHX29"/>
    <property type="match status" value="1"/>
</dbReference>
<evidence type="ECO:0000256" key="1">
    <source>
        <dbReference type="ARBA" id="ARBA00008792"/>
    </source>
</evidence>
<sequence>MREDADARRPANRAPRRKPLLPRRGVPTTPRTPAGAIEVLNVRVRASGQGDGDGEDAHDWVHRAPRAVGPASDGDGDGEDDNPGTVSMRGFRGFGYGTDGLGIVPGASGAAGGAGAMGGAQEVLHLTEETAEKVWDVLANCRGDDASEAPSTTKSDVEIARERLAAANLAAPIVKGEAAGLATTSGGRRRAASSVNILDELSAQERHGAVVASRAAASVDAREEAERVLRARKLRDSLLRRRVLEKGFAETRVDEALAANPEVGDTKKHALERLSAVLDWLCLRVPKDEMPDAFVRLSEASQKQRESKTELVVSGAATTHEAHVSDTRATDPYVLLLQRAMLARLMAIGFSRAESREMLESCGWIEEDAMYALLKSLQPADGDTPSMPPSQNTDNMLAERGEEAMALEAILDDKFKICETDKLWTVQVELDDDDDGRQWNACALEVHFPPGSTYPAEAPLFVVRHDALPATVRRSVAASVAAHAHAYLGEPCVYAVIDWVRENMPTILAERGTLGDGAEEGEEGDGFNIDDGVREDAFVLTGRGAHIKRTYERLEAEQAKRDADEDERRERIEYFRAMMAEERARADIDDPPPPQHASDDNQVLDVSREDTSLESKLSRWEQEHAKRLASTAAAAAKPKKKVVPNVRKNDSKTPTGKASNWLAKQVQKAGLDRHAGDETRDETQEIDALAAAAANALSGAAPIEDDVHSAERRASASARLLELETAKVQSDKWREMQKVRAKLPAADMKVVVLDAIESSRAAVVSGATGCGKTTQVPQFIFEEAVKAGKGGETSIIITQPRRLSAIAVAERVADERCERIGDVVGYSIRLESKQSQKTRMLFCTTGILLRRLQTDPNLTGVSHVVVDEVHERDLLSDFLLVILRSLAAKRKDFHLVAMSATVNADLFKNYFESHIQAPCPVVEIPGRTFPVSEYRLEDAIEATGYVCEPDGEFALGVEQSGRGGRVFKMLGGGGARGAALREAVEESFERSAMSDVRQETRDMYPEYSETTWKSLQVIDEEKINYELIELLVAYIADDLEDGAVLIFLPGMAEIRTLHDRLRANLHDADARFLLVPLHSTLSSDEQRMTFSKPPPGVRKIVMATNIAETSITIDDVVFVIDSGRVRETQYDPASRMSALVTAWCSKASSRQRRGRAGRVREGYCFHLYSSKTEATLADFTTPEILRTPLDALCLQIKILGLGDIRQFLSMAIEPPPEDAIASALKSLYELDAVDSKDELTALGHHLAELPVDARLGKMMLYGAMFSCLDPILTIAAGVGFRSPFMAPMDKRDEADAAKRKIASQSSDHLTLVRAYAGWLHAKSKGRGFERDYLSKLFLSGQTLKQISEMRQQYTELLDQIGFLRSGAGTLGIVPHPTEQVPQHRSGRGRCNRLEQALAMASVNAGNEALVRAVICAGLYPNVAVLSAVQQSADDRGGRNRYTSNANKATVQTKHDKDVHLHPTSVCYGAPNFDARFLLYHEKVRTTKVYIRDATAVGSYPLLLFGGKIKINHERSSAVCDGWIHFRAAPRVAVLFKHLRAELDALLMEKIASPAMDISHRVDVVRAIVEVLDSESAATLERSALASSPAP</sequence>
<evidence type="ECO:0000259" key="16">
    <source>
        <dbReference type="PROSITE" id="PS50908"/>
    </source>
</evidence>
<evidence type="ECO:0000256" key="4">
    <source>
        <dbReference type="ARBA" id="ARBA00022540"/>
    </source>
</evidence>
<dbReference type="SUPFAM" id="SSF54495">
    <property type="entry name" value="UBC-like"/>
    <property type="match status" value="1"/>
</dbReference>
<evidence type="ECO:0000256" key="14">
    <source>
        <dbReference type="SAM" id="MobiDB-lite"/>
    </source>
</evidence>
<dbReference type="FunFam" id="3.40.50.300:FF:000325">
    <property type="entry name" value="ATP-dependent RNA helicase DHX29"/>
    <property type="match status" value="1"/>
</dbReference>
<dbReference type="InterPro" id="IPR006575">
    <property type="entry name" value="RWD_dom"/>
</dbReference>
<dbReference type="GO" id="GO:0003724">
    <property type="term" value="F:RNA helicase activity"/>
    <property type="evidence" value="ECO:0007669"/>
    <property type="project" value="UniProtKB-EC"/>
</dbReference>
<dbReference type="PROSITE" id="PS00690">
    <property type="entry name" value="DEAH_ATP_HELICASE"/>
    <property type="match status" value="1"/>
</dbReference>
<evidence type="ECO:0000256" key="5">
    <source>
        <dbReference type="ARBA" id="ARBA00022741"/>
    </source>
</evidence>
<comment type="similarity">
    <text evidence="1">Belongs to the DEAD box helicase family. DEAH subfamily.</text>
</comment>